<evidence type="ECO:0000313" key="1">
    <source>
        <dbReference type="EMBL" id="KAK3770183.1"/>
    </source>
</evidence>
<protein>
    <submittedName>
        <fullName evidence="1">Uncharacterized protein</fullName>
    </submittedName>
</protein>
<reference evidence="1" key="1">
    <citation type="journal article" date="2023" name="G3 (Bethesda)">
        <title>A reference genome for the long-term kleptoplast-retaining sea slug Elysia crispata morphotype clarki.</title>
        <authorList>
            <person name="Eastman K.E."/>
            <person name="Pendleton A.L."/>
            <person name="Shaikh M.A."/>
            <person name="Suttiyut T."/>
            <person name="Ogas R."/>
            <person name="Tomko P."/>
            <person name="Gavelis G."/>
            <person name="Widhalm J.R."/>
            <person name="Wisecaver J.H."/>
        </authorList>
    </citation>
    <scope>NUCLEOTIDE SEQUENCE</scope>
    <source>
        <strain evidence="1">ECLA1</strain>
    </source>
</reference>
<evidence type="ECO:0000313" key="2">
    <source>
        <dbReference type="Proteomes" id="UP001283361"/>
    </source>
</evidence>
<keyword evidence="2" id="KW-1185">Reference proteome</keyword>
<proteinExistence type="predicted"/>
<sequence>MWRRNRDLDLDISMGCGCLRGRFIDFRFWSKCDSSSWSLQIPALAVPVIHNGCVGISTPAAAQPLMVITPGLTKQSVTSYSHVTQDALTGNKALDVLNKLIMVLTRYYNRRFCHANDILNL</sequence>
<dbReference type="Proteomes" id="UP001283361">
    <property type="component" value="Unassembled WGS sequence"/>
</dbReference>
<gene>
    <name evidence="1" type="ORF">RRG08_038694</name>
</gene>
<name>A0AAE0ZIQ1_9GAST</name>
<comment type="caution">
    <text evidence="1">The sequence shown here is derived from an EMBL/GenBank/DDBJ whole genome shotgun (WGS) entry which is preliminary data.</text>
</comment>
<organism evidence="1 2">
    <name type="scientific">Elysia crispata</name>
    <name type="common">lettuce slug</name>
    <dbReference type="NCBI Taxonomy" id="231223"/>
    <lineage>
        <taxon>Eukaryota</taxon>
        <taxon>Metazoa</taxon>
        <taxon>Spiralia</taxon>
        <taxon>Lophotrochozoa</taxon>
        <taxon>Mollusca</taxon>
        <taxon>Gastropoda</taxon>
        <taxon>Heterobranchia</taxon>
        <taxon>Euthyneura</taxon>
        <taxon>Panpulmonata</taxon>
        <taxon>Sacoglossa</taxon>
        <taxon>Placobranchoidea</taxon>
        <taxon>Plakobranchidae</taxon>
        <taxon>Elysia</taxon>
    </lineage>
</organism>
<dbReference type="AlphaFoldDB" id="A0AAE0ZIQ1"/>
<dbReference type="EMBL" id="JAWDGP010003865">
    <property type="protein sequence ID" value="KAK3770183.1"/>
    <property type="molecule type" value="Genomic_DNA"/>
</dbReference>
<accession>A0AAE0ZIQ1</accession>